<proteinExistence type="predicted"/>
<organism evidence="2 3">
    <name type="scientific">Blastochloris sulfoviridis</name>
    <dbReference type="NCBI Taxonomy" id="50712"/>
    <lineage>
        <taxon>Bacteria</taxon>
        <taxon>Pseudomonadati</taxon>
        <taxon>Pseudomonadota</taxon>
        <taxon>Alphaproteobacteria</taxon>
        <taxon>Hyphomicrobiales</taxon>
        <taxon>Blastochloridaceae</taxon>
        <taxon>Blastochloris</taxon>
    </lineage>
</organism>
<dbReference type="AlphaFoldDB" id="A0A5M6HNB6"/>
<name>A0A5M6HNB6_9HYPH</name>
<sequence>MTRDASGSPRPAPASHRQRCSTLFQPSA</sequence>
<evidence type="ECO:0000313" key="3">
    <source>
        <dbReference type="Proteomes" id="UP000323886"/>
    </source>
</evidence>
<reference evidence="2 3" key="1">
    <citation type="submission" date="2019-09" db="EMBL/GenBank/DDBJ databases">
        <title>Draft Whole-Genome sequence of Blastochloris sulfoviridis DSM 729.</title>
        <authorList>
            <person name="Meyer T.E."/>
            <person name="Kyndt J.A."/>
        </authorList>
    </citation>
    <scope>NUCLEOTIDE SEQUENCE [LARGE SCALE GENOMIC DNA]</scope>
    <source>
        <strain evidence="2 3">DSM 729</strain>
    </source>
</reference>
<comment type="caution">
    <text evidence="2">The sequence shown here is derived from an EMBL/GenBank/DDBJ whole genome shotgun (WGS) entry which is preliminary data.</text>
</comment>
<evidence type="ECO:0000313" key="2">
    <source>
        <dbReference type="EMBL" id="KAA5597315.1"/>
    </source>
</evidence>
<evidence type="ECO:0000256" key="1">
    <source>
        <dbReference type="SAM" id="MobiDB-lite"/>
    </source>
</evidence>
<dbReference type="Proteomes" id="UP000323886">
    <property type="component" value="Unassembled WGS sequence"/>
</dbReference>
<gene>
    <name evidence="2" type="ORF">F1193_14265</name>
</gene>
<keyword evidence="3" id="KW-1185">Reference proteome</keyword>
<accession>A0A5M6HNB6</accession>
<feature type="region of interest" description="Disordered" evidence="1">
    <location>
        <begin position="1"/>
        <end position="28"/>
    </location>
</feature>
<dbReference type="EMBL" id="VWPL01000033">
    <property type="protein sequence ID" value="KAA5597315.1"/>
    <property type="molecule type" value="Genomic_DNA"/>
</dbReference>
<protein>
    <submittedName>
        <fullName evidence="2">Uncharacterized protein</fullName>
    </submittedName>
</protein>